<proteinExistence type="inferred from homology"/>
<dbReference type="Pfam" id="PF14432">
    <property type="entry name" value="DYW_deaminase"/>
    <property type="match status" value="1"/>
</dbReference>
<dbReference type="InterPro" id="IPR032867">
    <property type="entry name" value="DYW_dom"/>
</dbReference>
<gene>
    <name evidence="5" type="ORF">EZV62_003943</name>
</gene>
<keyword evidence="6" id="KW-1185">Reference proteome</keyword>
<comment type="caution">
    <text evidence="5">The sequence shown here is derived from an EMBL/GenBank/DDBJ whole genome shotgun (WGS) entry which is preliminary data.</text>
</comment>
<dbReference type="PANTHER" id="PTHR47926:SF347">
    <property type="entry name" value="PENTATRICOPEPTIDE REPEAT-CONTAINING PROTEIN"/>
    <property type="match status" value="1"/>
</dbReference>
<evidence type="ECO:0000256" key="3">
    <source>
        <dbReference type="PROSITE-ProRule" id="PRU00708"/>
    </source>
</evidence>
<dbReference type="Pfam" id="PF20430">
    <property type="entry name" value="Eplus_motif"/>
    <property type="match status" value="1"/>
</dbReference>
<dbReference type="EMBL" id="VAHF01000002">
    <property type="protein sequence ID" value="TXG69008.1"/>
    <property type="molecule type" value="Genomic_DNA"/>
</dbReference>
<dbReference type="InterPro" id="IPR046848">
    <property type="entry name" value="E_motif"/>
</dbReference>
<dbReference type="InterPro" id="IPR011990">
    <property type="entry name" value="TPR-like_helical_dom_sf"/>
</dbReference>
<evidence type="ECO:0000313" key="5">
    <source>
        <dbReference type="EMBL" id="TXG69008.1"/>
    </source>
</evidence>
<evidence type="ECO:0000256" key="2">
    <source>
        <dbReference type="ARBA" id="ARBA00022737"/>
    </source>
</evidence>
<comment type="similarity">
    <text evidence="1">Belongs to the PPR family. PCMP-H subfamily.</text>
</comment>
<dbReference type="InterPro" id="IPR046849">
    <property type="entry name" value="E2_motif"/>
</dbReference>
<keyword evidence="2" id="KW-0677">Repeat</keyword>
<dbReference type="OrthoDB" id="185373at2759"/>
<dbReference type="Gene3D" id="1.25.40.10">
    <property type="entry name" value="Tetratricopeptide repeat domain"/>
    <property type="match status" value="3"/>
</dbReference>
<dbReference type="FunFam" id="1.25.40.10:FF:000427">
    <property type="entry name" value="Pentatricopeptide repeat-containing protein chloroplastic"/>
    <property type="match status" value="1"/>
</dbReference>
<evidence type="ECO:0000256" key="1">
    <source>
        <dbReference type="ARBA" id="ARBA00006643"/>
    </source>
</evidence>
<dbReference type="Pfam" id="PF20431">
    <property type="entry name" value="E_motif"/>
    <property type="match status" value="1"/>
</dbReference>
<feature type="repeat" description="PPR" evidence="3">
    <location>
        <begin position="135"/>
        <end position="169"/>
    </location>
</feature>
<dbReference type="GO" id="GO:0008270">
    <property type="term" value="F:zinc ion binding"/>
    <property type="evidence" value="ECO:0007669"/>
    <property type="project" value="InterPro"/>
</dbReference>
<evidence type="ECO:0000313" key="6">
    <source>
        <dbReference type="Proteomes" id="UP000323000"/>
    </source>
</evidence>
<dbReference type="InterPro" id="IPR046960">
    <property type="entry name" value="PPR_At4g14850-like_plant"/>
</dbReference>
<dbReference type="GO" id="GO:0003723">
    <property type="term" value="F:RNA binding"/>
    <property type="evidence" value="ECO:0007669"/>
    <property type="project" value="InterPro"/>
</dbReference>
<feature type="repeat" description="PPR" evidence="3">
    <location>
        <begin position="236"/>
        <end position="270"/>
    </location>
</feature>
<name>A0A5C7IIP9_9ROSI</name>
<evidence type="ECO:0000259" key="4">
    <source>
        <dbReference type="Pfam" id="PF14432"/>
    </source>
</evidence>
<dbReference type="NCBIfam" id="TIGR00756">
    <property type="entry name" value="PPR"/>
    <property type="match status" value="2"/>
</dbReference>
<feature type="repeat" description="PPR" evidence="3">
    <location>
        <begin position="413"/>
        <end position="447"/>
    </location>
</feature>
<dbReference type="GO" id="GO:0048364">
    <property type="term" value="P:root development"/>
    <property type="evidence" value="ECO:0007669"/>
    <property type="project" value="InterPro"/>
</dbReference>
<feature type="domain" description="DYW" evidence="4">
    <location>
        <begin position="491"/>
        <end position="582"/>
    </location>
</feature>
<dbReference type="Proteomes" id="UP000323000">
    <property type="component" value="Chromosome 2"/>
</dbReference>
<dbReference type="FunFam" id="1.25.40.10:FF:000366">
    <property type="entry name" value="Pentatricopeptide (PPR) repeat-containing protein"/>
    <property type="match status" value="1"/>
</dbReference>
<dbReference type="AlphaFoldDB" id="A0A5C7IIP9"/>
<dbReference type="Pfam" id="PF03087">
    <property type="entry name" value="BPS1"/>
    <property type="match status" value="1"/>
</dbReference>
<dbReference type="PANTHER" id="PTHR47926">
    <property type="entry name" value="PENTATRICOPEPTIDE REPEAT-CONTAINING PROTEIN"/>
    <property type="match status" value="1"/>
</dbReference>
<dbReference type="Pfam" id="PF01535">
    <property type="entry name" value="PPR"/>
    <property type="match status" value="2"/>
</dbReference>
<dbReference type="InterPro" id="IPR004320">
    <property type="entry name" value="BPS1_pln"/>
</dbReference>
<accession>A0A5C7IIP9</accession>
<dbReference type="GO" id="GO:0009451">
    <property type="term" value="P:RNA modification"/>
    <property type="evidence" value="ECO:0007669"/>
    <property type="project" value="InterPro"/>
</dbReference>
<dbReference type="InterPro" id="IPR002885">
    <property type="entry name" value="PPR_rpt"/>
</dbReference>
<dbReference type="Pfam" id="PF13041">
    <property type="entry name" value="PPR_2"/>
    <property type="match status" value="1"/>
</dbReference>
<organism evidence="5 6">
    <name type="scientific">Acer yangbiense</name>
    <dbReference type="NCBI Taxonomy" id="1000413"/>
    <lineage>
        <taxon>Eukaryota</taxon>
        <taxon>Viridiplantae</taxon>
        <taxon>Streptophyta</taxon>
        <taxon>Embryophyta</taxon>
        <taxon>Tracheophyta</taxon>
        <taxon>Spermatophyta</taxon>
        <taxon>Magnoliopsida</taxon>
        <taxon>eudicotyledons</taxon>
        <taxon>Gunneridae</taxon>
        <taxon>Pentapetalae</taxon>
        <taxon>rosids</taxon>
        <taxon>malvids</taxon>
        <taxon>Sapindales</taxon>
        <taxon>Sapindaceae</taxon>
        <taxon>Hippocastanoideae</taxon>
        <taxon>Acereae</taxon>
        <taxon>Acer</taxon>
    </lineage>
</organism>
<reference evidence="6" key="1">
    <citation type="journal article" date="2019" name="Gigascience">
        <title>De novo genome assembly of the endangered Acer yangbiense, a plant species with extremely small populations endemic to Yunnan Province, China.</title>
        <authorList>
            <person name="Yang J."/>
            <person name="Wariss H.M."/>
            <person name="Tao L."/>
            <person name="Zhang R."/>
            <person name="Yun Q."/>
            <person name="Hollingsworth P."/>
            <person name="Dao Z."/>
            <person name="Luo G."/>
            <person name="Guo H."/>
            <person name="Ma Y."/>
            <person name="Sun W."/>
        </authorList>
    </citation>
    <scope>NUCLEOTIDE SEQUENCE [LARGE SCALE GENOMIC DNA]</scope>
    <source>
        <strain evidence="6">cv. Malutang</strain>
    </source>
</reference>
<protein>
    <recommendedName>
        <fullName evidence="4">DYW domain-containing protein</fullName>
    </recommendedName>
</protein>
<sequence>MILHFKTNLKISKSSVFRSSLSSLLNINHYYYHSQSQSQSHITLPNTNSNPQNAIFPSSELPINPTHQKPSFYGALLQSCITQKALNPGKQLHAHVFQLGFGFNPYLATKIVNIYSVCGSLRNAHLLFDRIPKGNLFLWNVLIRGYAWSGPYEVAIRLYHRMNEYGLVPNNFTFPFVLKACSVLSAIEEGMRIHEDVIRTNLEKDVFVGAALIDMYAKCSCVESARQVFDTILVRDVVMWNSMIAAYAQNGQAGRSLELCRGMVMMGLRPSEATLVTAISASADIAALPQGRELHGFSWRHRFASNDKLKEKRVVSWNAMITGHGGLLDEGRMIFESMVKDYCIDPTVQHYTCIVDLLDHSGRLYEAFNLITKMRVMPDSGVWGALMNSCKIHRNVELGELALEKLIELEPNDAGNYVILSNMYAQAGKWEGVARLRQLMMDRGIKKSIACSWIEVKTKVHTFLSGDISHPNHDEIYDKLKWLEGRMKEAGYVPDTGSVFHDVESDEKTNMICSHSERLAIAFGLISTPDRTRLLITKNLKICEDCHVAIKFISKITEREITVRDVNRYHNFRDGICSCGDYCIFDLCSTAKDVLLQIKEFTQELQSILRRRGDMKLTSDQIKKYLTSRKVVRKAIKKALANSKAKKLDNDNESQAMAGGIMKEVEAISLTVFKSLLSFISGPKAQSKLSGWSSVYKLTHHKRVASVEGETDQANEFAKVDAALLSLIDHKICIGDVQKQLKNLELCI</sequence>
<dbReference type="PROSITE" id="PS51375">
    <property type="entry name" value="PPR"/>
    <property type="match status" value="3"/>
</dbReference>
<dbReference type="GO" id="GO:0048367">
    <property type="term" value="P:shoot system development"/>
    <property type="evidence" value="ECO:0007669"/>
    <property type="project" value="InterPro"/>
</dbReference>